<evidence type="ECO:0000256" key="2">
    <source>
        <dbReference type="SAM" id="Phobius"/>
    </source>
</evidence>
<dbReference type="Proteomes" id="UP000567179">
    <property type="component" value="Unassembled WGS sequence"/>
</dbReference>
<feature type="transmembrane region" description="Helical" evidence="2">
    <location>
        <begin position="57"/>
        <end position="77"/>
    </location>
</feature>
<evidence type="ECO:0000256" key="1">
    <source>
        <dbReference type="SAM" id="MobiDB-lite"/>
    </source>
</evidence>
<feature type="transmembrane region" description="Helical" evidence="2">
    <location>
        <begin position="248"/>
        <end position="269"/>
    </location>
</feature>
<evidence type="ECO:0000313" key="3">
    <source>
        <dbReference type="EMBL" id="KAF5326844.1"/>
    </source>
</evidence>
<comment type="caution">
    <text evidence="3">The sequence shown here is derived from an EMBL/GenBank/DDBJ whole genome shotgun (WGS) entry which is preliminary data.</text>
</comment>
<gene>
    <name evidence="3" type="ORF">D9619_004237</name>
</gene>
<keyword evidence="2" id="KW-1133">Transmembrane helix</keyword>
<keyword evidence="2" id="KW-0472">Membrane</keyword>
<feature type="region of interest" description="Disordered" evidence="1">
    <location>
        <begin position="349"/>
        <end position="375"/>
    </location>
</feature>
<accession>A0A8H5BPG0</accession>
<feature type="transmembrane region" description="Helical" evidence="2">
    <location>
        <begin position="137"/>
        <end position="159"/>
    </location>
</feature>
<evidence type="ECO:0000313" key="4">
    <source>
        <dbReference type="Proteomes" id="UP000567179"/>
    </source>
</evidence>
<feature type="transmembrane region" description="Helical" evidence="2">
    <location>
        <begin position="223"/>
        <end position="242"/>
    </location>
</feature>
<feature type="transmembrane region" description="Helical" evidence="2">
    <location>
        <begin position="179"/>
        <end position="198"/>
    </location>
</feature>
<dbReference type="EMBL" id="JAACJJ010000014">
    <property type="protein sequence ID" value="KAF5326844.1"/>
    <property type="molecule type" value="Genomic_DNA"/>
</dbReference>
<protein>
    <submittedName>
        <fullName evidence="3">Uncharacterized protein</fullName>
    </submittedName>
</protein>
<feature type="transmembrane region" description="Helical" evidence="2">
    <location>
        <begin position="107"/>
        <end position="130"/>
    </location>
</feature>
<name>A0A8H5BPG0_9AGAR</name>
<sequence>MGYHDFNSPGMRLDIACGTGLVVEMGFFCAYTCLFMAALPVIASARRLNDARSAKSAWVFLTLSILMYLVAIAHLILSGIRFYKGTFQGFDSGGRVLYIQNPKNWEFLGLIILVFVQTWLGDALVIYRCYIVWDNNLFLIFVPVCLLLSTFGINCYVLYWMGHPVINSVSSGLLRSVYPLAFVQNLMTTSLIILRIFLQYQTSKKAGIVDVGSKLTLTRVMRIVIESAAIYTIQLLLLNILYFRDDTFQYVIQAAIIPSIGVTFVLLALRIEASRHESATTKSDVGIRSSVMPRWLRAPDSEIDTELCEYGDPLPARGGTDMTEQGSAVKLGENVTESIDWDSEFLSSTATRPNGAASSHSSLKNGSAYASKLSV</sequence>
<organism evidence="3 4">
    <name type="scientific">Psilocybe cf. subviscida</name>
    <dbReference type="NCBI Taxonomy" id="2480587"/>
    <lineage>
        <taxon>Eukaryota</taxon>
        <taxon>Fungi</taxon>
        <taxon>Dikarya</taxon>
        <taxon>Basidiomycota</taxon>
        <taxon>Agaricomycotina</taxon>
        <taxon>Agaricomycetes</taxon>
        <taxon>Agaricomycetidae</taxon>
        <taxon>Agaricales</taxon>
        <taxon>Agaricineae</taxon>
        <taxon>Strophariaceae</taxon>
        <taxon>Psilocybe</taxon>
    </lineage>
</organism>
<feature type="compositionally biased region" description="Polar residues" evidence="1">
    <location>
        <begin position="349"/>
        <end position="365"/>
    </location>
</feature>
<keyword evidence="2" id="KW-0812">Transmembrane</keyword>
<proteinExistence type="predicted"/>
<feature type="transmembrane region" description="Helical" evidence="2">
    <location>
        <begin position="20"/>
        <end position="45"/>
    </location>
</feature>
<dbReference type="OrthoDB" id="3346544at2759"/>
<reference evidence="3 4" key="1">
    <citation type="journal article" date="2020" name="ISME J.">
        <title>Uncovering the hidden diversity of litter-decomposition mechanisms in mushroom-forming fungi.</title>
        <authorList>
            <person name="Floudas D."/>
            <person name="Bentzer J."/>
            <person name="Ahren D."/>
            <person name="Johansson T."/>
            <person name="Persson P."/>
            <person name="Tunlid A."/>
        </authorList>
    </citation>
    <scope>NUCLEOTIDE SEQUENCE [LARGE SCALE GENOMIC DNA]</scope>
    <source>
        <strain evidence="3 4">CBS 101986</strain>
    </source>
</reference>
<keyword evidence="4" id="KW-1185">Reference proteome</keyword>
<dbReference type="AlphaFoldDB" id="A0A8H5BPG0"/>